<evidence type="ECO:0000256" key="2">
    <source>
        <dbReference type="SAM" id="SignalP"/>
    </source>
</evidence>
<evidence type="ECO:0000313" key="4">
    <source>
        <dbReference type="Proteomes" id="UP001230156"/>
    </source>
</evidence>
<name>A0ABU0YUP9_9PROT</name>
<accession>A0ABU0YUP9</accession>
<organism evidence="3 4">
    <name type="scientific">Dongia sedimenti</name>
    <dbReference type="NCBI Taxonomy" id="3064282"/>
    <lineage>
        <taxon>Bacteria</taxon>
        <taxon>Pseudomonadati</taxon>
        <taxon>Pseudomonadota</taxon>
        <taxon>Alphaproteobacteria</taxon>
        <taxon>Rhodospirillales</taxon>
        <taxon>Dongiaceae</taxon>
        <taxon>Dongia</taxon>
    </lineage>
</organism>
<dbReference type="EMBL" id="JAUYVI010000007">
    <property type="protein sequence ID" value="MDQ7250553.1"/>
    <property type="molecule type" value="Genomic_DNA"/>
</dbReference>
<reference evidence="4" key="1">
    <citation type="submission" date="2023-08" db="EMBL/GenBank/DDBJ databases">
        <title>Rhodospirillaceae gen. nov., a novel taxon isolated from the Yangtze River Yuezi River estuary sludge.</title>
        <authorList>
            <person name="Ruan L."/>
        </authorList>
    </citation>
    <scope>NUCLEOTIDE SEQUENCE [LARGE SCALE GENOMIC DNA]</scope>
    <source>
        <strain evidence="4">R-7</strain>
    </source>
</reference>
<feature type="signal peptide" evidence="2">
    <location>
        <begin position="1"/>
        <end position="22"/>
    </location>
</feature>
<evidence type="ECO:0000256" key="1">
    <source>
        <dbReference type="SAM" id="Coils"/>
    </source>
</evidence>
<keyword evidence="2" id="KW-0732">Signal</keyword>
<dbReference type="Proteomes" id="UP001230156">
    <property type="component" value="Unassembled WGS sequence"/>
</dbReference>
<protein>
    <submittedName>
        <fullName evidence="3">P-type conjugative transfer protein TrbJ</fullName>
    </submittedName>
</protein>
<comment type="caution">
    <text evidence="3">The sequence shown here is derived from an EMBL/GenBank/DDBJ whole genome shotgun (WGS) entry which is preliminary data.</text>
</comment>
<proteinExistence type="predicted"/>
<dbReference type="InterPro" id="IPR014147">
    <property type="entry name" value="T4SS_TrbJ"/>
</dbReference>
<feature type="coiled-coil region" evidence="1">
    <location>
        <begin position="42"/>
        <end position="69"/>
    </location>
</feature>
<dbReference type="NCBIfam" id="TIGR02780">
    <property type="entry name" value="TrbJ_Ti"/>
    <property type="match status" value="1"/>
</dbReference>
<gene>
    <name evidence="3" type="primary">trbJ</name>
    <name evidence="3" type="ORF">Q8A70_22885</name>
</gene>
<keyword evidence="4" id="KW-1185">Reference proteome</keyword>
<evidence type="ECO:0000313" key="3">
    <source>
        <dbReference type="EMBL" id="MDQ7250553.1"/>
    </source>
</evidence>
<sequence length="241" mass="26183">MKFMNLKACLLATALTVTGATAFTAAAGGMTVFDPTNFAQNLLQAGRALEQIQNQVKSLQNEAQMLVDMALNLKQLDVTSVGELTTALRRIDTLMSQADGIAFDVQQTTVQLQRQFPKEYDTATTTNEAVSDALTRWQSSMDAYRQTMTVQSQVVANVQADRATLEQLLVASDSAVGSLQAQQATNQLVALSAKQQLQIQNLMAAQFRAQALDEARKAEAERAARTATERFLGKGNAYTPE</sequence>
<feature type="chain" id="PRO_5047062451" evidence="2">
    <location>
        <begin position="23"/>
        <end position="241"/>
    </location>
</feature>
<keyword evidence="1" id="KW-0175">Coiled coil</keyword>
<dbReference type="NCBIfam" id="NF010448">
    <property type="entry name" value="PRK13874.1"/>
    <property type="match status" value="1"/>
</dbReference>
<dbReference type="RefSeq" id="WP_379959971.1">
    <property type="nucleotide sequence ID" value="NZ_JAUYVI010000007.1"/>
</dbReference>